<dbReference type="EMBL" id="GL984387">
    <property type="protein sequence ID" value="EGR27150.1"/>
    <property type="molecule type" value="Genomic_DNA"/>
</dbReference>
<name>G0R5X3_ICHMU</name>
<evidence type="ECO:0000256" key="1">
    <source>
        <dbReference type="ARBA" id="ARBA00007785"/>
    </source>
</evidence>
<dbReference type="PANTHER" id="PTHR28627:SF1">
    <property type="entry name" value="CYTOCHROME C OXIDASE ASSEMBLY FACTOR 5"/>
    <property type="match status" value="1"/>
</dbReference>
<dbReference type="AlphaFoldDB" id="G0R5X3"/>
<dbReference type="GeneID" id="14903201"/>
<organism evidence="3 4">
    <name type="scientific">Ichthyophthirius multifiliis</name>
    <name type="common">White spot disease agent</name>
    <name type="synonym">Ich</name>
    <dbReference type="NCBI Taxonomy" id="5932"/>
    <lineage>
        <taxon>Eukaryota</taxon>
        <taxon>Sar</taxon>
        <taxon>Alveolata</taxon>
        <taxon>Ciliophora</taxon>
        <taxon>Intramacronucleata</taxon>
        <taxon>Oligohymenophorea</taxon>
        <taxon>Hymenostomatida</taxon>
        <taxon>Ophryoglenina</taxon>
        <taxon>Ichthyophthirius</taxon>
    </lineage>
</organism>
<accession>G0R5X3</accession>
<keyword evidence="2" id="KW-1015">Disulfide bond</keyword>
<dbReference type="GO" id="GO:0033617">
    <property type="term" value="P:mitochondrial respiratory chain complex IV assembly"/>
    <property type="evidence" value="ECO:0007669"/>
    <property type="project" value="TreeGrafter"/>
</dbReference>
<comment type="similarity">
    <text evidence="1">Belongs to the PET191 family.</text>
</comment>
<dbReference type="RefSeq" id="XP_004024034.1">
    <property type="nucleotide sequence ID" value="XM_004023985.1"/>
</dbReference>
<dbReference type="InterPro" id="IPR018793">
    <property type="entry name" value="Cyt_c_oxidase_assmbl_Pet191"/>
</dbReference>
<dbReference type="PANTHER" id="PTHR28627">
    <property type="entry name" value="CYTOCHROME C OXIDASE ASSEMBLY FACTOR 5"/>
    <property type="match status" value="1"/>
</dbReference>
<keyword evidence="4" id="KW-1185">Reference proteome</keyword>
<proteinExistence type="inferred from homology"/>
<protein>
    <submittedName>
        <fullName evidence="3">Uncharacterized protein</fullName>
    </submittedName>
</protein>
<sequence>MKGAFECLNILIQNLYKFKQYDLKLYEKNAIDILDISTFNQFNDIIFFYKNSLIGPSKEKYKKACTEDKEMLMECVLLSDCFKKHQNFRYCVTDGVDKECKALRYDHFLCRRSQVFWQKSFSRDDPR</sequence>
<dbReference type="GO" id="GO:0005739">
    <property type="term" value="C:mitochondrion"/>
    <property type="evidence" value="ECO:0007669"/>
    <property type="project" value="TreeGrafter"/>
</dbReference>
<reference evidence="3 4" key="1">
    <citation type="submission" date="2011-07" db="EMBL/GenBank/DDBJ databases">
        <authorList>
            <person name="Coyne R."/>
            <person name="Brami D."/>
            <person name="Johnson J."/>
            <person name="Hostetler J."/>
            <person name="Hannick L."/>
            <person name="Clark T."/>
            <person name="Cassidy-Hanley D."/>
            <person name="Inman J."/>
        </authorList>
    </citation>
    <scope>NUCLEOTIDE SEQUENCE [LARGE SCALE GENOMIC DNA]</scope>
    <source>
        <strain evidence="3 4">G5</strain>
    </source>
</reference>
<dbReference type="Proteomes" id="UP000008983">
    <property type="component" value="Unassembled WGS sequence"/>
</dbReference>
<dbReference type="Pfam" id="PF10203">
    <property type="entry name" value="Pet191_N"/>
    <property type="match status" value="1"/>
</dbReference>
<dbReference type="OrthoDB" id="282149at2759"/>
<dbReference type="InParanoid" id="G0R5X3"/>
<evidence type="ECO:0000256" key="2">
    <source>
        <dbReference type="ARBA" id="ARBA00023157"/>
    </source>
</evidence>
<evidence type="ECO:0000313" key="3">
    <source>
        <dbReference type="EMBL" id="EGR27150.1"/>
    </source>
</evidence>
<gene>
    <name evidence="3" type="ORF">IMG5_201750</name>
</gene>
<evidence type="ECO:0000313" key="4">
    <source>
        <dbReference type="Proteomes" id="UP000008983"/>
    </source>
</evidence>
<dbReference type="eggNOG" id="ENOG502SXPC">
    <property type="taxonomic scope" value="Eukaryota"/>
</dbReference>